<dbReference type="AlphaFoldDB" id="A0A6U0DB37"/>
<feature type="transmembrane region" description="Helical" evidence="1">
    <location>
        <begin position="232"/>
        <end position="251"/>
    </location>
</feature>
<protein>
    <submittedName>
        <fullName evidence="2">Uncharacterized protein</fullName>
    </submittedName>
</protein>
<feature type="transmembrane region" description="Helical" evidence="1">
    <location>
        <begin position="135"/>
        <end position="156"/>
    </location>
</feature>
<keyword evidence="1" id="KW-0812">Transmembrane</keyword>
<proteinExistence type="predicted"/>
<evidence type="ECO:0000313" key="2">
    <source>
        <dbReference type="EMBL" id="CAD8588255.1"/>
    </source>
</evidence>
<organism evidence="2">
    <name type="scientific">Ostreococcus mediterraneus</name>
    <dbReference type="NCBI Taxonomy" id="1486918"/>
    <lineage>
        <taxon>Eukaryota</taxon>
        <taxon>Viridiplantae</taxon>
        <taxon>Chlorophyta</taxon>
        <taxon>Mamiellophyceae</taxon>
        <taxon>Mamiellales</taxon>
        <taxon>Bathycoccaceae</taxon>
        <taxon>Ostreococcus</taxon>
    </lineage>
</organism>
<sequence>MSTFLKMLNVSNATSVVELIEEVDELMDWERDPLRYFWCTCVMCSTLMWFGFAGDNLQYYRMNGGLSYAGGATNRSMWAESFGKHGVMLFLYRLSAFLACAYYEWSEKILPRVTLNKDTEMYGLDMSYFLNLHDWTVHAVTVFFFAATLASVQGLFSRSATQDHYIGHQGRCNTLGHWVLALYAIAFTASVTFLFTVLAEALVNPQCVPSSSRGEWDTLLDPASRLCYLEPLYMVGYLGNVVLLLVEASLGRLTYSKSLISQPIFFLSTFFLASQFNVFVLGGDWPYKWTNFMRKETILYVNLFMWISMKVHMGLVKFLKSASNQAAIKNLEERVPLFM</sequence>
<name>A0A6U0DB37_9CHLO</name>
<accession>A0A6U0DB37</accession>
<feature type="transmembrane region" description="Helical" evidence="1">
    <location>
        <begin position="297"/>
        <end position="319"/>
    </location>
</feature>
<feature type="transmembrane region" description="Helical" evidence="1">
    <location>
        <begin position="263"/>
        <end position="285"/>
    </location>
</feature>
<feature type="transmembrane region" description="Helical" evidence="1">
    <location>
        <begin position="177"/>
        <end position="199"/>
    </location>
</feature>
<evidence type="ECO:0000256" key="1">
    <source>
        <dbReference type="SAM" id="Phobius"/>
    </source>
</evidence>
<gene>
    <name evidence="2" type="ORF">OMED0929_LOCUS6868</name>
</gene>
<feature type="transmembrane region" description="Helical" evidence="1">
    <location>
        <begin position="35"/>
        <end position="53"/>
    </location>
</feature>
<keyword evidence="1" id="KW-1133">Transmembrane helix</keyword>
<reference evidence="2" key="1">
    <citation type="submission" date="2021-01" db="EMBL/GenBank/DDBJ databases">
        <authorList>
            <person name="Corre E."/>
            <person name="Pelletier E."/>
            <person name="Niang G."/>
            <person name="Scheremetjew M."/>
            <person name="Finn R."/>
            <person name="Kale V."/>
            <person name="Holt S."/>
            <person name="Cochrane G."/>
            <person name="Meng A."/>
            <person name="Brown T."/>
            <person name="Cohen L."/>
        </authorList>
    </citation>
    <scope>NUCLEOTIDE SEQUENCE</scope>
    <source>
        <strain evidence="2">Clade-D-RCC2572</strain>
    </source>
</reference>
<dbReference type="EMBL" id="HBEW01008130">
    <property type="protein sequence ID" value="CAD8588255.1"/>
    <property type="molecule type" value="Transcribed_RNA"/>
</dbReference>
<keyword evidence="1" id="KW-0472">Membrane</keyword>